<protein>
    <submittedName>
        <fullName evidence="1">Uncharacterized protein</fullName>
    </submittedName>
</protein>
<evidence type="ECO:0000313" key="2">
    <source>
        <dbReference type="Proteomes" id="UP000595064"/>
    </source>
</evidence>
<dbReference type="Proteomes" id="UP000595064">
    <property type="component" value="Chromosome"/>
</dbReference>
<dbReference type="AlphaFoldDB" id="A0A7T2YX21"/>
<dbReference type="KEGG" id="dla:I6G47_10970"/>
<evidence type="ECO:0000313" key="1">
    <source>
        <dbReference type="EMBL" id="QPS83547.1"/>
    </source>
</evidence>
<gene>
    <name evidence="1" type="ORF">I6G47_10970</name>
</gene>
<reference evidence="1 2" key="1">
    <citation type="submission" date="2020-12" db="EMBL/GenBank/DDBJ databases">
        <title>FDA dAtabase for Regulatory Grade micrObial Sequences (FDA-ARGOS): Supporting development and validation of Infectious Disease Dx tests.</title>
        <authorList>
            <person name="Sproer C."/>
            <person name="Gronow S."/>
            <person name="Severitt S."/>
            <person name="Schroder I."/>
            <person name="Tallon L."/>
            <person name="Sadzewicz L."/>
            <person name="Zhao X."/>
            <person name="Boylan J."/>
            <person name="Ott S."/>
            <person name="Bowen H."/>
            <person name="Vavikolanu K."/>
            <person name="Mehta A."/>
            <person name="Aluvathingal J."/>
            <person name="Nadendla S."/>
            <person name="Lowell S."/>
            <person name="Myers T."/>
            <person name="Yan Y."/>
            <person name="Sichtig H."/>
        </authorList>
    </citation>
    <scope>NUCLEOTIDE SEQUENCE [LARGE SCALE GENOMIC DNA]</scope>
    <source>
        <strain evidence="1 2">FDAARGOS_890</strain>
    </source>
</reference>
<name>A0A7T2YX21_9BURK</name>
<proteinExistence type="predicted"/>
<dbReference type="EMBL" id="CP065748">
    <property type="protein sequence ID" value="QPS83547.1"/>
    <property type="molecule type" value="Genomic_DNA"/>
</dbReference>
<dbReference type="RefSeq" id="WP_016454431.1">
    <property type="nucleotide sequence ID" value="NZ_CP065748.1"/>
</dbReference>
<organism evidence="1 2">
    <name type="scientific">Delftia lacustris</name>
    <dbReference type="NCBI Taxonomy" id="558537"/>
    <lineage>
        <taxon>Bacteria</taxon>
        <taxon>Pseudomonadati</taxon>
        <taxon>Pseudomonadota</taxon>
        <taxon>Betaproteobacteria</taxon>
        <taxon>Burkholderiales</taxon>
        <taxon>Comamonadaceae</taxon>
        <taxon>Delftia</taxon>
    </lineage>
</organism>
<keyword evidence="2" id="KW-1185">Reference proteome</keyword>
<accession>A0A7T2YX21</accession>
<sequence length="57" mass="6397">MTQFLAVIGACFIIAMVIGAVVPDMNFHVVFANDEAAQKWHQRLAAELQTRIQEKQP</sequence>